<name>A0ABW4YH88_9BACL</name>
<comment type="caution">
    <text evidence="1">The sequence shown here is derived from an EMBL/GenBank/DDBJ whole genome shotgun (WGS) entry which is preliminary data.</text>
</comment>
<dbReference type="EMBL" id="JBHUHO010000012">
    <property type="protein sequence ID" value="MFD2115058.1"/>
    <property type="molecule type" value="Genomic_DNA"/>
</dbReference>
<dbReference type="Pfam" id="PF11392">
    <property type="entry name" value="AllH"/>
    <property type="match status" value="1"/>
</dbReference>
<reference evidence="2" key="1">
    <citation type="journal article" date="2019" name="Int. J. Syst. Evol. Microbiol.">
        <title>The Global Catalogue of Microorganisms (GCM) 10K type strain sequencing project: providing services to taxonomists for standard genome sequencing and annotation.</title>
        <authorList>
            <consortium name="The Broad Institute Genomics Platform"/>
            <consortium name="The Broad Institute Genome Sequencing Center for Infectious Disease"/>
            <person name="Wu L."/>
            <person name="Ma J."/>
        </authorList>
    </citation>
    <scope>NUCLEOTIDE SEQUENCE [LARGE SCALE GENOMIC DNA]</scope>
    <source>
        <strain evidence="2">GH52</strain>
    </source>
</reference>
<dbReference type="InterPro" id="IPR021530">
    <property type="entry name" value="AllH-like"/>
</dbReference>
<organism evidence="1 2">
    <name type="scientific">Paenibacillus yanchengensis</name>
    <dbReference type="NCBI Taxonomy" id="2035833"/>
    <lineage>
        <taxon>Bacteria</taxon>
        <taxon>Bacillati</taxon>
        <taxon>Bacillota</taxon>
        <taxon>Bacilli</taxon>
        <taxon>Bacillales</taxon>
        <taxon>Paenibacillaceae</taxon>
        <taxon>Paenibacillus</taxon>
    </lineage>
</organism>
<accession>A0ABW4YH88</accession>
<evidence type="ECO:0000313" key="1">
    <source>
        <dbReference type="EMBL" id="MFD2115058.1"/>
    </source>
</evidence>
<protein>
    <submittedName>
        <fullName evidence="1">DUF2877 domain-containing protein</fullName>
    </submittedName>
</protein>
<sequence>MTKLTGNEKVILAKEYEQRIPLLLSEHSEGYVHSVFQNGVNIQMGGRLFFIGTTKNGQLPFGIHLDNDTWQQLHGTINQQTPVRWLAGEKLLLFKSLSIVISLTTATTFVWQLSSYAGQFVHTTNNLTMLISILLENTTCTGLDLDIEQFLTTYLQEAEQVGIINTQVDKLITVLSVSDGQNIESSLRFFLGRGQGLTPSGDDHLIGLLAVHAVVNLFSKEALDMLWTLVVNEQLTTDVSREYLIYALEGKFSSTVVEATVALTQPTNIDKLKPLIERLLDTGHSSGTDTVFGMLLGLLIKRRKLKWQKK</sequence>
<dbReference type="Proteomes" id="UP001597362">
    <property type="component" value="Unassembled WGS sequence"/>
</dbReference>
<gene>
    <name evidence="1" type="ORF">ACFSJH_04820</name>
</gene>
<keyword evidence="2" id="KW-1185">Reference proteome</keyword>
<evidence type="ECO:0000313" key="2">
    <source>
        <dbReference type="Proteomes" id="UP001597362"/>
    </source>
</evidence>
<proteinExistence type="predicted"/>
<dbReference type="RefSeq" id="WP_377770086.1">
    <property type="nucleotide sequence ID" value="NZ_JBHUHO010000012.1"/>
</dbReference>